<evidence type="ECO:0000313" key="2">
    <source>
        <dbReference type="Proteomes" id="UP001179501"/>
    </source>
</evidence>
<reference evidence="1" key="1">
    <citation type="submission" date="2023-01" db="EMBL/GenBank/DDBJ databases">
        <title>Phages are important unrecognized players in the ecology of the oral pathogen Porphyromonas gingivalis.</title>
        <authorList>
            <person name="Matrishin C.B."/>
            <person name="Kauffman K.M."/>
        </authorList>
    </citation>
    <scope>NUCLEOTIDE SEQUENCE</scope>
    <source>
        <strain evidence="1">ATCC 49417</strain>
    </source>
</reference>
<proteinExistence type="predicted"/>
<dbReference type="RefSeq" id="WP_198404139.1">
    <property type="nucleotide sequence ID" value="NZ_CP024601.1"/>
</dbReference>
<dbReference type="EMBL" id="CP116614">
    <property type="protein sequence ID" value="WCG03330.1"/>
    <property type="molecule type" value="Genomic_DNA"/>
</dbReference>
<name>A0AAE9XKG0_PORGN</name>
<protein>
    <submittedName>
        <fullName evidence="1">Uncharacterized protein</fullName>
    </submittedName>
</protein>
<dbReference type="AlphaFoldDB" id="A0AAE9XKG0"/>
<accession>A0AAE9XKG0</accession>
<gene>
    <name evidence="1" type="ORF">NY151_00875</name>
</gene>
<evidence type="ECO:0000313" key="1">
    <source>
        <dbReference type="EMBL" id="WCG03330.1"/>
    </source>
</evidence>
<organism evidence="1 2">
    <name type="scientific">Porphyromonas gingivalis</name>
    <name type="common">Bacteroides gingivalis</name>
    <dbReference type="NCBI Taxonomy" id="837"/>
    <lineage>
        <taxon>Bacteria</taxon>
        <taxon>Pseudomonadati</taxon>
        <taxon>Bacteroidota</taxon>
        <taxon>Bacteroidia</taxon>
        <taxon>Bacteroidales</taxon>
        <taxon>Porphyromonadaceae</taxon>
        <taxon>Porphyromonas</taxon>
    </lineage>
</organism>
<sequence length="96" mass="11073">MKYIDKQHIACFSWIESALFYSRSEHTPKGGASYALQRLGLRRRAYLAELYSVARRAVRDSSSSSTAYRHAPYGIAHLSVRTVTLRRTDVMFKVRM</sequence>
<dbReference type="Proteomes" id="UP001179501">
    <property type="component" value="Chromosome"/>
</dbReference>